<dbReference type="AlphaFoldDB" id="A0A285KL37"/>
<dbReference type="Pfam" id="PF14040">
    <property type="entry name" value="DNase_NucA_NucB"/>
    <property type="match status" value="1"/>
</dbReference>
<feature type="compositionally biased region" description="Polar residues" evidence="1">
    <location>
        <begin position="91"/>
        <end position="100"/>
    </location>
</feature>
<dbReference type="InterPro" id="IPR029476">
    <property type="entry name" value="DNase_NucA_NucB"/>
</dbReference>
<reference evidence="5" key="1">
    <citation type="submission" date="2017-09" db="EMBL/GenBank/DDBJ databases">
        <authorList>
            <person name="Varghese N."/>
            <person name="Submissions S."/>
        </authorList>
    </citation>
    <scope>NUCLEOTIDE SEQUENCE [LARGE SCALE GENOMIC DNA]</scope>
    <source>
        <strain evidence="5">CGMCC 4.6857</strain>
    </source>
</reference>
<feature type="domain" description="Deoxyribonuclease NucA/NucB" evidence="3">
    <location>
        <begin position="410"/>
        <end position="484"/>
    </location>
</feature>
<evidence type="ECO:0000313" key="4">
    <source>
        <dbReference type="EMBL" id="SNY73328.1"/>
    </source>
</evidence>
<name>A0A285KL37_9ACTN</name>
<feature type="compositionally biased region" description="Low complexity" evidence="1">
    <location>
        <begin position="14"/>
        <end position="27"/>
    </location>
</feature>
<evidence type="ECO:0000256" key="2">
    <source>
        <dbReference type="SAM" id="SignalP"/>
    </source>
</evidence>
<dbReference type="EMBL" id="OBDY01000046">
    <property type="protein sequence ID" value="SNY73328.1"/>
    <property type="molecule type" value="Genomic_DNA"/>
</dbReference>
<evidence type="ECO:0000259" key="3">
    <source>
        <dbReference type="Pfam" id="PF14040"/>
    </source>
</evidence>
<feature type="chain" id="PRO_5038390003" evidence="2">
    <location>
        <begin position="20"/>
        <end position="508"/>
    </location>
</feature>
<feature type="signal peptide" evidence="2">
    <location>
        <begin position="1"/>
        <end position="19"/>
    </location>
</feature>
<dbReference type="Proteomes" id="UP000219612">
    <property type="component" value="Unassembled WGS sequence"/>
</dbReference>
<sequence>MIGALAVTGAVGVSGPAAAAPTPVPAAEQPADGESGSIDVTISDAEYQALVAEGKKREAGLLKTPGAPAQAAVRPASIAAETEHRKPVSLETASRQSRQMGAQHPSPVKAAPPVRTGATGPVTNVAPAIGDQPDQGALDQCMTSDAENEFGHVLNRFVYCKRFETQVNFYRVVQGFRIKMGETEFTYELVGQGDDHARRIRTFARIQEDSVDYDWRIGWEQVFIAPYLPLSFIMNCVEDFEVCNATRGPVVLPFVTWDNNTDWFYWDVYNFARSGVGRDVISYNQFYLEFQALGYGVSDPGHSASRRVRCDSATYLAHGTTQYPEACVFAEVIPHLNYQVGTDHGSVALHIATAQDRPNDTWPKLVPEDVPPPRDKRIPGKYQPGVADAPGLHRITAELHPGQTKDNEDHKEGACYKRGTQKDLYLDTGLPTPPDTSVEQCDEYPFGSTLEGAAHPDWDFSVRAVPQRDNSVAGGILRAWYTDDRILAWDAELPAPDITNDEFYVNIE</sequence>
<organism evidence="4 5">
    <name type="scientific">Paractinoplanes atraurantiacus</name>
    <dbReference type="NCBI Taxonomy" id="1036182"/>
    <lineage>
        <taxon>Bacteria</taxon>
        <taxon>Bacillati</taxon>
        <taxon>Actinomycetota</taxon>
        <taxon>Actinomycetes</taxon>
        <taxon>Micromonosporales</taxon>
        <taxon>Micromonosporaceae</taxon>
        <taxon>Paractinoplanes</taxon>
    </lineage>
</organism>
<gene>
    <name evidence="4" type="ORF">SAMN05421748_14631</name>
</gene>
<feature type="region of interest" description="Disordered" evidence="1">
    <location>
        <begin position="359"/>
        <end position="387"/>
    </location>
</feature>
<proteinExistence type="predicted"/>
<feature type="region of interest" description="Disordered" evidence="1">
    <location>
        <begin position="14"/>
        <end position="37"/>
    </location>
</feature>
<keyword evidence="2" id="KW-0732">Signal</keyword>
<evidence type="ECO:0000313" key="5">
    <source>
        <dbReference type="Proteomes" id="UP000219612"/>
    </source>
</evidence>
<protein>
    <submittedName>
        <fullName evidence="4">Deoxyribonuclease NucA/NucB</fullName>
    </submittedName>
</protein>
<accession>A0A285KL37</accession>
<keyword evidence="5" id="KW-1185">Reference proteome</keyword>
<evidence type="ECO:0000256" key="1">
    <source>
        <dbReference type="SAM" id="MobiDB-lite"/>
    </source>
</evidence>
<feature type="region of interest" description="Disordered" evidence="1">
    <location>
        <begin position="61"/>
        <end position="114"/>
    </location>
</feature>